<accession>A0A8J6PKH3</accession>
<dbReference type="SMART" id="SM00047">
    <property type="entry name" value="LYZ2"/>
    <property type="match status" value="1"/>
</dbReference>
<evidence type="ECO:0000259" key="7">
    <source>
        <dbReference type="PROSITE" id="PS51782"/>
    </source>
</evidence>
<keyword evidence="3" id="KW-0378">Hydrolase</keyword>
<reference evidence="8" key="1">
    <citation type="submission" date="2020-09" db="EMBL/GenBank/DDBJ databases">
        <title>Taishania pollutisoli gen. nov., sp. nov., Isolated from Tetrabromobisphenol A-Contaminated Soil.</title>
        <authorList>
            <person name="Chen Q."/>
        </authorList>
    </citation>
    <scope>NUCLEOTIDE SEQUENCE</scope>
    <source>
        <strain evidence="8">CZZ-1</strain>
    </source>
</reference>
<feature type="region of interest" description="Disordered" evidence="5">
    <location>
        <begin position="191"/>
        <end position="213"/>
    </location>
</feature>
<name>A0A8J6PKH3_9FLAO</name>
<dbReference type="InterPro" id="IPR051056">
    <property type="entry name" value="Glycosyl_Hydrolase_73"/>
</dbReference>
<dbReference type="Pfam" id="PF01832">
    <property type="entry name" value="Glucosaminidase"/>
    <property type="match status" value="1"/>
</dbReference>
<organism evidence="8 9">
    <name type="scientific">Taishania pollutisoli</name>
    <dbReference type="NCBI Taxonomy" id="2766479"/>
    <lineage>
        <taxon>Bacteria</taxon>
        <taxon>Pseudomonadati</taxon>
        <taxon>Bacteroidota</taxon>
        <taxon>Flavobacteriia</taxon>
        <taxon>Flavobacteriales</taxon>
        <taxon>Crocinitomicaceae</taxon>
        <taxon>Taishania</taxon>
    </lineage>
</organism>
<evidence type="ECO:0000313" key="8">
    <source>
        <dbReference type="EMBL" id="MBC9813244.1"/>
    </source>
</evidence>
<dbReference type="Gene3D" id="1.10.530.10">
    <property type="match status" value="1"/>
</dbReference>
<dbReference type="PROSITE" id="PS51782">
    <property type="entry name" value="LYSM"/>
    <property type="match status" value="1"/>
</dbReference>
<dbReference type="Gene3D" id="3.10.350.10">
    <property type="entry name" value="LysM domain"/>
    <property type="match status" value="1"/>
</dbReference>
<dbReference type="RefSeq" id="WP_163492590.1">
    <property type="nucleotide sequence ID" value="NZ_JACVEL010000009.1"/>
</dbReference>
<dbReference type="EMBL" id="JACVEL010000009">
    <property type="protein sequence ID" value="MBC9813244.1"/>
    <property type="molecule type" value="Genomic_DNA"/>
</dbReference>
<gene>
    <name evidence="8" type="ORF">H9Y05_12270</name>
</gene>
<dbReference type="AlphaFoldDB" id="A0A8J6PKH3"/>
<feature type="compositionally biased region" description="Low complexity" evidence="5">
    <location>
        <begin position="197"/>
        <end position="208"/>
    </location>
</feature>
<feature type="signal peptide" evidence="6">
    <location>
        <begin position="1"/>
        <end position="18"/>
    </location>
</feature>
<proteinExistence type="predicted"/>
<evidence type="ECO:0000256" key="5">
    <source>
        <dbReference type="SAM" id="MobiDB-lite"/>
    </source>
</evidence>
<evidence type="ECO:0000256" key="2">
    <source>
        <dbReference type="ARBA" id="ARBA00022638"/>
    </source>
</evidence>
<dbReference type="GO" id="GO:0042742">
    <property type="term" value="P:defense response to bacterium"/>
    <property type="evidence" value="ECO:0007669"/>
    <property type="project" value="UniProtKB-KW"/>
</dbReference>
<evidence type="ECO:0000256" key="1">
    <source>
        <dbReference type="ARBA" id="ARBA00022529"/>
    </source>
</evidence>
<feature type="chain" id="PRO_5035282039" description="Peptidoglycan hydrolase" evidence="6">
    <location>
        <begin position="19"/>
        <end position="334"/>
    </location>
</feature>
<keyword evidence="2" id="KW-0081">Bacteriolytic enzyme</keyword>
<dbReference type="CDD" id="cd00118">
    <property type="entry name" value="LysM"/>
    <property type="match status" value="1"/>
</dbReference>
<dbReference type="SUPFAM" id="SSF54106">
    <property type="entry name" value="LysM domain"/>
    <property type="match status" value="1"/>
</dbReference>
<evidence type="ECO:0000256" key="3">
    <source>
        <dbReference type="ARBA" id="ARBA00022801"/>
    </source>
</evidence>
<dbReference type="PANTHER" id="PTHR33308">
    <property type="entry name" value="PEPTIDOGLYCAN HYDROLASE FLGJ"/>
    <property type="match status" value="1"/>
</dbReference>
<dbReference type="Pfam" id="PF01476">
    <property type="entry name" value="LysM"/>
    <property type="match status" value="1"/>
</dbReference>
<dbReference type="InterPro" id="IPR002901">
    <property type="entry name" value="MGlyc_endo_b_GlcNAc-like_dom"/>
</dbReference>
<evidence type="ECO:0000313" key="9">
    <source>
        <dbReference type="Proteomes" id="UP000652681"/>
    </source>
</evidence>
<protein>
    <recommendedName>
        <fullName evidence="4">Peptidoglycan hydrolase</fullName>
    </recommendedName>
</protein>
<dbReference type="GO" id="GO:0004040">
    <property type="term" value="F:amidase activity"/>
    <property type="evidence" value="ECO:0007669"/>
    <property type="project" value="InterPro"/>
</dbReference>
<keyword evidence="9" id="KW-1185">Reference proteome</keyword>
<evidence type="ECO:0000256" key="4">
    <source>
        <dbReference type="ARBA" id="ARBA00032108"/>
    </source>
</evidence>
<dbReference type="Proteomes" id="UP000652681">
    <property type="component" value="Unassembled WGS sequence"/>
</dbReference>
<sequence length="334" mass="37584">MKKVILLTGVLLAFHAQASNQNKITKQEYINTWSPVAMENMLSHKIPASITLAQGILESGSGNSELAREANNHFGIKCHNWTGEKVYRDDDAKNECFRKYSNAELSFVDHSEFLTGRQRYAELFTLKADDYKAWAKGLKAAGYATNPKYPDLLIDLIESMELYKFDELVLNSPGKATNVLAKKEKSQPEYGADKKVTTVSAKKTTSKQPQKKQEIEVTLGKTRETALHDNKVKFVIAKKGDTYYKIAEEFGMTLNQIHKYNDVKNGNTSLKAGDIVNIHPKRSKGKEDTKTYSKEMTILEISQLEGIKVESLMKLNHLSSSQETVKKGQKVALR</sequence>
<dbReference type="InterPro" id="IPR018392">
    <property type="entry name" value="LysM"/>
</dbReference>
<keyword evidence="6" id="KW-0732">Signal</keyword>
<comment type="caution">
    <text evidence="8">The sequence shown here is derived from an EMBL/GenBank/DDBJ whole genome shotgun (WGS) entry which is preliminary data.</text>
</comment>
<dbReference type="GO" id="GO:0031640">
    <property type="term" value="P:killing of cells of another organism"/>
    <property type="evidence" value="ECO:0007669"/>
    <property type="project" value="UniProtKB-KW"/>
</dbReference>
<keyword evidence="1" id="KW-0929">Antimicrobial</keyword>
<feature type="domain" description="LysM" evidence="7">
    <location>
        <begin position="233"/>
        <end position="278"/>
    </location>
</feature>
<dbReference type="PANTHER" id="PTHR33308:SF9">
    <property type="entry name" value="PEPTIDOGLYCAN HYDROLASE FLGJ"/>
    <property type="match status" value="1"/>
</dbReference>
<dbReference type="InterPro" id="IPR036779">
    <property type="entry name" value="LysM_dom_sf"/>
</dbReference>
<evidence type="ECO:0000256" key="6">
    <source>
        <dbReference type="SAM" id="SignalP"/>
    </source>
</evidence>